<dbReference type="Gene3D" id="3.40.50.2300">
    <property type="match status" value="1"/>
</dbReference>
<evidence type="ECO:0000256" key="1">
    <source>
        <dbReference type="PROSITE-ProRule" id="PRU00169"/>
    </source>
</evidence>
<feature type="compositionally biased region" description="Polar residues" evidence="2">
    <location>
        <begin position="1"/>
        <end position="24"/>
    </location>
</feature>
<gene>
    <name evidence="4" type="ORF">RSO01_56360</name>
</gene>
<reference evidence="4 5" key="1">
    <citation type="submission" date="2019-07" db="EMBL/GenBank/DDBJ databases">
        <title>Whole genome shotgun sequence of Reyranella soli NBRC 108950.</title>
        <authorList>
            <person name="Hosoyama A."/>
            <person name="Uohara A."/>
            <person name="Ohji S."/>
            <person name="Ichikawa N."/>
        </authorList>
    </citation>
    <scope>NUCLEOTIDE SEQUENCE [LARGE SCALE GENOMIC DNA]</scope>
    <source>
        <strain evidence="4 5">NBRC 108950</strain>
    </source>
</reference>
<feature type="region of interest" description="Disordered" evidence="2">
    <location>
        <begin position="1"/>
        <end position="32"/>
    </location>
</feature>
<feature type="modified residue" description="4-aspartylphosphate" evidence="1">
    <location>
        <position position="100"/>
    </location>
</feature>
<dbReference type="PROSITE" id="PS50110">
    <property type="entry name" value="RESPONSE_REGULATORY"/>
    <property type="match status" value="1"/>
</dbReference>
<proteinExistence type="predicted"/>
<comment type="caution">
    <text evidence="4">The sequence shown here is derived from an EMBL/GenBank/DDBJ whole genome shotgun (WGS) entry which is preliminary data.</text>
</comment>
<evidence type="ECO:0000313" key="4">
    <source>
        <dbReference type="EMBL" id="GEP58470.1"/>
    </source>
</evidence>
<sequence length="188" mass="20689">MTATSAAATLGNSWNRRLSESSQRVPPRPMEQGMRFAPPSLASLDLPQRKVLVAVEDAVVALDLQRLLHDAGYRVIGPATTVAEIQRMLQRGDIDCAVLDLDVDRRSPLPIADLLAFADVPFVYLTTGALGPLPARHRQRPIVEKPFTQDVLLAAVAKAMARPRQVANDNRWPAGKTVVLWERVYPPI</sequence>
<dbReference type="Proteomes" id="UP000321058">
    <property type="component" value="Unassembled WGS sequence"/>
</dbReference>
<protein>
    <recommendedName>
        <fullName evidence="3">Response regulatory domain-containing protein</fullName>
    </recommendedName>
</protein>
<feature type="domain" description="Response regulatory" evidence="3">
    <location>
        <begin position="50"/>
        <end position="160"/>
    </location>
</feature>
<dbReference type="InterPro" id="IPR011006">
    <property type="entry name" value="CheY-like_superfamily"/>
</dbReference>
<keyword evidence="1" id="KW-0597">Phosphoprotein</keyword>
<name>A0A512NHP9_9HYPH</name>
<evidence type="ECO:0000256" key="2">
    <source>
        <dbReference type="SAM" id="MobiDB-lite"/>
    </source>
</evidence>
<dbReference type="AlphaFoldDB" id="A0A512NHP9"/>
<evidence type="ECO:0000313" key="5">
    <source>
        <dbReference type="Proteomes" id="UP000321058"/>
    </source>
</evidence>
<evidence type="ECO:0000259" key="3">
    <source>
        <dbReference type="PROSITE" id="PS50110"/>
    </source>
</evidence>
<accession>A0A512NHP9</accession>
<dbReference type="InterPro" id="IPR001789">
    <property type="entry name" value="Sig_transdc_resp-reg_receiver"/>
</dbReference>
<keyword evidence="5" id="KW-1185">Reference proteome</keyword>
<dbReference type="EMBL" id="BKAJ01000101">
    <property type="protein sequence ID" value="GEP58470.1"/>
    <property type="molecule type" value="Genomic_DNA"/>
</dbReference>
<dbReference type="SUPFAM" id="SSF52172">
    <property type="entry name" value="CheY-like"/>
    <property type="match status" value="1"/>
</dbReference>
<organism evidence="4 5">
    <name type="scientific">Reyranella soli</name>
    <dbReference type="NCBI Taxonomy" id="1230389"/>
    <lineage>
        <taxon>Bacteria</taxon>
        <taxon>Pseudomonadati</taxon>
        <taxon>Pseudomonadota</taxon>
        <taxon>Alphaproteobacteria</taxon>
        <taxon>Hyphomicrobiales</taxon>
        <taxon>Reyranellaceae</taxon>
        <taxon>Reyranella</taxon>
    </lineage>
</organism>
<dbReference type="GO" id="GO:0000160">
    <property type="term" value="P:phosphorelay signal transduction system"/>
    <property type="evidence" value="ECO:0007669"/>
    <property type="project" value="InterPro"/>
</dbReference>